<sequence length="214" mass="23944">MADFHETNPAFPAQSLNTPRPSATAISFVKLTCITRLRNFFKCNYNTSTLVGKPSLQISESSDSEPESYYNTIRDMNAMSLISGYFGDKPRAERLEVRNGVSLDEELVVELPSEPSTDLSVGPVELPVESLRREKRESRIGQPNQNPLGMNRYTPFPAVTPGIFLIPELPAEEPSIRRSDSELSLSSRVRARTGRDVERAVAIAMRNRRLEVTD</sequence>
<organism evidence="1 2">
    <name type="scientific">Hymenoscyphus albidus</name>
    <dbReference type="NCBI Taxonomy" id="595503"/>
    <lineage>
        <taxon>Eukaryota</taxon>
        <taxon>Fungi</taxon>
        <taxon>Dikarya</taxon>
        <taxon>Ascomycota</taxon>
        <taxon>Pezizomycotina</taxon>
        <taxon>Leotiomycetes</taxon>
        <taxon>Helotiales</taxon>
        <taxon>Helotiaceae</taxon>
        <taxon>Hymenoscyphus</taxon>
    </lineage>
</organism>
<evidence type="ECO:0000313" key="1">
    <source>
        <dbReference type="EMBL" id="CAG8979841.1"/>
    </source>
</evidence>
<name>A0A9N9LWF6_9HELO</name>
<reference evidence="1" key="1">
    <citation type="submission" date="2021-07" db="EMBL/GenBank/DDBJ databases">
        <authorList>
            <person name="Durling M."/>
        </authorList>
    </citation>
    <scope>NUCLEOTIDE SEQUENCE</scope>
</reference>
<gene>
    <name evidence="1" type="ORF">HYALB_00002613</name>
</gene>
<accession>A0A9N9LWF6</accession>
<keyword evidence="2" id="KW-1185">Reference proteome</keyword>
<dbReference type="OrthoDB" id="10319752at2759"/>
<dbReference type="AlphaFoldDB" id="A0A9N9LWF6"/>
<dbReference type="Proteomes" id="UP000701801">
    <property type="component" value="Unassembled WGS sequence"/>
</dbReference>
<proteinExistence type="predicted"/>
<protein>
    <submittedName>
        <fullName evidence="1">Uncharacterized protein</fullName>
    </submittedName>
</protein>
<comment type="caution">
    <text evidence="1">The sequence shown here is derived from an EMBL/GenBank/DDBJ whole genome shotgun (WGS) entry which is preliminary data.</text>
</comment>
<dbReference type="EMBL" id="CAJVRM010000340">
    <property type="protein sequence ID" value="CAG8979841.1"/>
    <property type="molecule type" value="Genomic_DNA"/>
</dbReference>
<evidence type="ECO:0000313" key="2">
    <source>
        <dbReference type="Proteomes" id="UP000701801"/>
    </source>
</evidence>